<evidence type="ECO:0000256" key="2">
    <source>
        <dbReference type="SAM" id="Phobius"/>
    </source>
</evidence>
<evidence type="ECO:0000313" key="3">
    <source>
        <dbReference type="EMBL" id="PJC65552.1"/>
    </source>
</evidence>
<dbReference type="EMBL" id="PFQX01000002">
    <property type="protein sequence ID" value="PJC65552.1"/>
    <property type="molecule type" value="Genomic_DNA"/>
</dbReference>
<dbReference type="Proteomes" id="UP000229674">
    <property type="component" value="Unassembled WGS sequence"/>
</dbReference>
<proteinExistence type="predicted"/>
<sequence>MASDVQSMQSSGGAGVAPKTFKPEDFSSEPVFRPSGAGPKSVSPGAAPSAGVKVVPPNHARKAQIITLVTVVLLAVIGAATYFYVLPMFVSKPAATPAPVVQTPAPTTTPVPTPVGLTQHQSFFTSPASLSAPASLDLSLVTVQATVASASSDTQPAGTFKEISFTVGGKPWTAQDFLGFALPSLTKDFLSSTFEQDFTTFVYYDKNGAWPGYIFKLKPGADAVVANTTLNPAIEASPAVFFQTSPGAASKTVFSDGALPDGKTVRFVTFAKKGAALEYSWFGNYLTVSTSYQGLVEAVKHLGS</sequence>
<feature type="region of interest" description="Disordered" evidence="1">
    <location>
        <begin position="1"/>
        <end position="52"/>
    </location>
</feature>
<evidence type="ECO:0000256" key="1">
    <source>
        <dbReference type="SAM" id="MobiDB-lite"/>
    </source>
</evidence>
<accession>A0A2M8G248</accession>
<organism evidence="3 4">
    <name type="scientific">Candidatus Colwellbacteria bacterium CG_4_9_14_0_2_um_filter_50_12</name>
    <dbReference type="NCBI Taxonomy" id="1974538"/>
    <lineage>
        <taxon>Bacteria</taxon>
        <taxon>Candidatus Colwelliibacteriota</taxon>
    </lineage>
</organism>
<reference evidence="4" key="1">
    <citation type="submission" date="2017-09" db="EMBL/GenBank/DDBJ databases">
        <title>Depth-based differentiation of microbial function through sediment-hosted aquifers and enrichment of novel symbionts in the deep terrestrial subsurface.</title>
        <authorList>
            <person name="Probst A.J."/>
            <person name="Ladd B."/>
            <person name="Jarett J.K."/>
            <person name="Geller-Mcgrath D.E."/>
            <person name="Sieber C.M.K."/>
            <person name="Emerson J.B."/>
            <person name="Anantharaman K."/>
            <person name="Thomas B.C."/>
            <person name="Malmstrom R."/>
            <person name="Stieglmeier M."/>
            <person name="Klingl A."/>
            <person name="Woyke T."/>
            <person name="Ryan C.M."/>
            <person name="Banfield J.F."/>
        </authorList>
    </citation>
    <scope>NUCLEOTIDE SEQUENCE [LARGE SCALE GENOMIC DNA]</scope>
</reference>
<keyword evidence="2" id="KW-0472">Membrane</keyword>
<name>A0A2M8G248_9BACT</name>
<keyword evidence="2" id="KW-1133">Transmembrane helix</keyword>
<gene>
    <name evidence="3" type="ORF">CO020_00015</name>
</gene>
<dbReference type="AlphaFoldDB" id="A0A2M8G248"/>
<protein>
    <submittedName>
        <fullName evidence="3">Uncharacterized protein</fullName>
    </submittedName>
</protein>
<evidence type="ECO:0000313" key="4">
    <source>
        <dbReference type="Proteomes" id="UP000229674"/>
    </source>
</evidence>
<comment type="caution">
    <text evidence="3">The sequence shown here is derived from an EMBL/GenBank/DDBJ whole genome shotgun (WGS) entry which is preliminary data.</text>
</comment>
<feature type="transmembrane region" description="Helical" evidence="2">
    <location>
        <begin position="65"/>
        <end position="85"/>
    </location>
</feature>
<keyword evidence="2" id="KW-0812">Transmembrane</keyword>
<feature type="compositionally biased region" description="Polar residues" evidence="1">
    <location>
        <begin position="1"/>
        <end position="11"/>
    </location>
</feature>